<dbReference type="FunFam" id="2.40.50.140:FF:000191">
    <property type="entry name" value="DNA-directed RNA polymerases I, II, and III subunit RPABC3"/>
    <property type="match status" value="1"/>
</dbReference>
<comment type="similarity">
    <text evidence="2 4">Belongs to the eukaryotic RPB8 RNA polymerase subunit family.</text>
</comment>
<dbReference type="FunCoup" id="A0A3N4KRG7">
    <property type="interactions" value="801"/>
</dbReference>
<dbReference type="PIRSF" id="PIRSF000779">
    <property type="entry name" value="RNA_pol_Rpb8"/>
    <property type="match status" value="1"/>
</dbReference>
<dbReference type="InterPro" id="IPR005570">
    <property type="entry name" value="RPABC3"/>
</dbReference>
<dbReference type="GO" id="GO:0005666">
    <property type="term" value="C:RNA polymerase III complex"/>
    <property type="evidence" value="ECO:0007669"/>
    <property type="project" value="TreeGrafter"/>
</dbReference>
<dbReference type="Gene3D" id="2.40.50.140">
    <property type="entry name" value="Nucleic acid-binding proteins"/>
    <property type="match status" value="1"/>
</dbReference>
<evidence type="ECO:0000256" key="2">
    <source>
        <dbReference type="ARBA" id="ARBA00008912"/>
    </source>
</evidence>
<dbReference type="STRING" id="1392247.A0A3N4KRG7"/>
<proteinExistence type="inferred from homology"/>
<dbReference type="PANTHER" id="PTHR10917">
    <property type="entry name" value="DNA-DIRECTED RNA POLYMERASES I, II, AND III SUBUNIT RPABC3"/>
    <property type="match status" value="1"/>
</dbReference>
<dbReference type="InterPro" id="IPR012340">
    <property type="entry name" value="NA-bd_OB-fold"/>
</dbReference>
<reference evidence="5 6" key="1">
    <citation type="journal article" date="2018" name="Nat. Ecol. Evol.">
        <title>Pezizomycetes genomes reveal the molecular basis of ectomycorrhizal truffle lifestyle.</title>
        <authorList>
            <person name="Murat C."/>
            <person name="Payen T."/>
            <person name="Noel B."/>
            <person name="Kuo A."/>
            <person name="Morin E."/>
            <person name="Chen J."/>
            <person name="Kohler A."/>
            <person name="Krizsan K."/>
            <person name="Balestrini R."/>
            <person name="Da Silva C."/>
            <person name="Montanini B."/>
            <person name="Hainaut M."/>
            <person name="Levati E."/>
            <person name="Barry K.W."/>
            <person name="Belfiori B."/>
            <person name="Cichocki N."/>
            <person name="Clum A."/>
            <person name="Dockter R.B."/>
            <person name="Fauchery L."/>
            <person name="Guy J."/>
            <person name="Iotti M."/>
            <person name="Le Tacon F."/>
            <person name="Lindquist E.A."/>
            <person name="Lipzen A."/>
            <person name="Malagnac F."/>
            <person name="Mello A."/>
            <person name="Molinier V."/>
            <person name="Miyauchi S."/>
            <person name="Poulain J."/>
            <person name="Riccioni C."/>
            <person name="Rubini A."/>
            <person name="Sitrit Y."/>
            <person name="Splivallo R."/>
            <person name="Traeger S."/>
            <person name="Wang M."/>
            <person name="Zifcakova L."/>
            <person name="Wipf D."/>
            <person name="Zambonelli A."/>
            <person name="Paolocci F."/>
            <person name="Nowrousian M."/>
            <person name="Ottonello S."/>
            <person name="Baldrian P."/>
            <person name="Spatafora J.W."/>
            <person name="Henrissat B."/>
            <person name="Nagy L.G."/>
            <person name="Aury J.M."/>
            <person name="Wincker P."/>
            <person name="Grigoriev I.V."/>
            <person name="Bonfante P."/>
            <person name="Martin F.M."/>
        </authorList>
    </citation>
    <scope>NUCLEOTIDE SEQUENCE [LARGE SCALE GENOMIC DNA]</scope>
    <source>
        <strain evidence="5 6">CCBAS932</strain>
    </source>
</reference>
<keyword evidence="3 4" id="KW-0539">Nucleus</keyword>
<dbReference type="InParanoid" id="A0A3N4KRG7"/>
<dbReference type="Proteomes" id="UP000277580">
    <property type="component" value="Unassembled WGS sequence"/>
</dbReference>
<organism evidence="5 6">
    <name type="scientific">Morchella conica CCBAS932</name>
    <dbReference type="NCBI Taxonomy" id="1392247"/>
    <lineage>
        <taxon>Eukaryota</taxon>
        <taxon>Fungi</taxon>
        <taxon>Dikarya</taxon>
        <taxon>Ascomycota</taxon>
        <taxon>Pezizomycotina</taxon>
        <taxon>Pezizomycetes</taxon>
        <taxon>Pezizales</taxon>
        <taxon>Morchellaceae</taxon>
        <taxon>Morchella</taxon>
    </lineage>
</organism>
<protein>
    <recommendedName>
        <fullName evidence="4">DNA-directed RNA polymerases I, II, and III subunit RPABC3</fullName>
    </recommendedName>
</protein>
<evidence type="ECO:0000256" key="3">
    <source>
        <dbReference type="ARBA" id="ARBA00023242"/>
    </source>
</evidence>
<comment type="subcellular location">
    <subcellularLocation>
        <location evidence="1">Nucleus</location>
    </subcellularLocation>
</comment>
<gene>
    <name evidence="5" type="ORF">P167DRAFT_535159</name>
</gene>
<name>A0A3N4KRG7_9PEZI</name>
<dbReference type="GO" id="GO:0003899">
    <property type="term" value="F:DNA-directed RNA polymerase activity"/>
    <property type="evidence" value="ECO:0007669"/>
    <property type="project" value="UniProtKB-UniRule"/>
</dbReference>
<keyword evidence="6" id="KW-1185">Reference proteome</keyword>
<evidence type="ECO:0000313" key="6">
    <source>
        <dbReference type="Proteomes" id="UP000277580"/>
    </source>
</evidence>
<evidence type="ECO:0000256" key="1">
    <source>
        <dbReference type="ARBA" id="ARBA00004123"/>
    </source>
</evidence>
<sequence>MSTDSLLLDSTFTITAIDQKKYDRVMRVFGEREDLKFTLDIHSELYPLSAGETIQLSIASTLSLDGSKDDSANSKTGWRETRSGELTLADTYDYVMHGKVYRFEEGNGEFIKVYASFGGLLLHIEGPHKRLSSLRHEYIYLLIKK</sequence>
<dbReference type="PANTHER" id="PTHR10917:SF0">
    <property type="entry name" value="DNA-DIRECTED RNA POLYMERASES I, II, AND III SUBUNIT RPABC3"/>
    <property type="match status" value="1"/>
</dbReference>
<comment type="function">
    <text evidence="4">DNA-dependent RNA polymerase catalyzes the transcription of DNA into RNA using the four ribonucleoside triphosphates as substrates. Common component of RNA polymerases I, II and III which synthesize ribosomal RNA precursors, mRNA precursors and many functional non-coding RNAs, and small RNAs, such as 5S rRNA and tRNAs, respectively.</text>
</comment>
<accession>A0A3N4KRG7</accession>
<dbReference type="GO" id="GO:0005736">
    <property type="term" value="C:RNA polymerase I complex"/>
    <property type="evidence" value="ECO:0007669"/>
    <property type="project" value="TreeGrafter"/>
</dbReference>
<dbReference type="SMART" id="SM00658">
    <property type="entry name" value="RPOL8c"/>
    <property type="match status" value="1"/>
</dbReference>
<dbReference type="EMBL" id="ML119124">
    <property type="protein sequence ID" value="RPB13110.1"/>
    <property type="molecule type" value="Genomic_DNA"/>
</dbReference>
<dbReference type="OrthoDB" id="20018at2759"/>
<dbReference type="SUPFAM" id="SSF50249">
    <property type="entry name" value="Nucleic acid-binding proteins"/>
    <property type="match status" value="1"/>
</dbReference>
<dbReference type="GO" id="GO:0005665">
    <property type="term" value="C:RNA polymerase II, core complex"/>
    <property type="evidence" value="ECO:0007669"/>
    <property type="project" value="UniProtKB-UniRule"/>
</dbReference>
<evidence type="ECO:0000313" key="5">
    <source>
        <dbReference type="EMBL" id="RPB13110.1"/>
    </source>
</evidence>
<dbReference type="Pfam" id="PF03870">
    <property type="entry name" value="RNA_pol_Rpb8"/>
    <property type="match status" value="1"/>
</dbReference>
<evidence type="ECO:0000256" key="4">
    <source>
        <dbReference type="PIRNR" id="PIRNR000779"/>
    </source>
</evidence>
<dbReference type="GO" id="GO:0006351">
    <property type="term" value="P:DNA-templated transcription"/>
    <property type="evidence" value="ECO:0007669"/>
    <property type="project" value="UniProtKB-UniRule"/>
</dbReference>
<dbReference type="AlphaFoldDB" id="A0A3N4KRG7"/>